<protein>
    <recommendedName>
        <fullName evidence="3">Nitrate reductase molybdenum cofactor assembly chaperone</fullName>
    </recommendedName>
</protein>
<dbReference type="GO" id="GO:0051082">
    <property type="term" value="F:unfolded protein binding"/>
    <property type="evidence" value="ECO:0007669"/>
    <property type="project" value="InterPro"/>
</dbReference>
<proteinExistence type="predicted"/>
<dbReference type="Proteomes" id="UP000321197">
    <property type="component" value="Unassembled WGS sequence"/>
</dbReference>
<dbReference type="GO" id="GO:0016530">
    <property type="term" value="F:metallochaperone activity"/>
    <property type="evidence" value="ECO:0007669"/>
    <property type="project" value="TreeGrafter"/>
</dbReference>
<dbReference type="InterPro" id="IPR003765">
    <property type="entry name" value="NO3_reductase_chaperone_NarJ"/>
</dbReference>
<dbReference type="PANTHER" id="PTHR43680">
    <property type="entry name" value="NITRATE REDUCTASE MOLYBDENUM COFACTOR ASSEMBLY CHAPERONE"/>
    <property type="match status" value="1"/>
</dbReference>
<dbReference type="GO" id="GO:0051131">
    <property type="term" value="P:chaperone-mediated protein complex assembly"/>
    <property type="evidence" value="ECO:0007669"/>
    <property type="project" value="InterPro"/>
</dbReference>
<accession>A0A511QX60</accession>
<evidence type="ECO:0008006" key="3">
    <source>
        <dbReference type="Google" id="ProtNLM"/>
    </source>
</evidence>
<organism evidence="1 2">
    <name type="scientific">Meiothermus hypogaeus NBRC 106114</name>
    <dbReference type="NCBI Taxonomy" id="1227553"/>
    <lineage>
        <taxon>Bacteria</taxon>
        <taxon>Thermotogati</taxon>
        <taxon>Deinococcota</taxon>
        <taxon>Deinococci</taxon>
        <taxon>Thermales</taxon>
        <taxon>Thermaceae</taxon>
        <taxon>Meiothermus</taxon>
    </lineage>
</organism>
<dbReference type="EMBL" id="BJXL01000001">
    <property type="protein sequence ID" value="GEM81963.1"/>
    <property type="molecule type" value="Genomic_DNA"/>
</dbReference>
<evidence type="ECO:0000313" key="1">
    <source>
        <dbReference type="EMBL" id="GEM81963.1"/>
    </source>
</evidence>
<reference evidence="1 2" key="1">
    <citation type="submission" date="2019-07" db="EMBL/GenBank/DDBJ databases">
        <title>Whole genome shotgun sequence of Meiothermus hypogaeus NBRC 106114.</title>
        <authorList>
            <person name="Hosoyama A."/>
            <person name="Uohara A."/>
            <person name="Ohji S."/>
            <person name="Ichikawa N."/>
        </authorList>
    </citation>
    <scope>NUCLEOTIDE SEQUENCE [LARGE SCALE GENOMIC DNA]</scope>
    <source>
        <strain evidence="1 2">NBRC 106114</strain>
    </source>
</reference>
<dbReference type="RefSeq" id="WP_240637273.1">
    <property type="nucleotide sequence ID" value="NZ_BJXL01000001.1"/>
</dbReference>
<dbReference type="AlphaFoldDB" id="A0A511QX60"/>
<name>A0A511QX60_9DEIN</name>
<gene>
    <name evidence="1" type="ORF">MHY01S_01290</name>
</gene>
<dbReference type="SUPFAM" id="SSF89155">
    <property type="entry name" value="TorD-like"/>
    <property type="match status" value="1"/>
</dbReference>
<dbReference type="InterPro" id="IPR036411">
    <property type="entry name" value="TorD-like_sf"/>
</dbReference>
<sequence length="196" mass="22133">MKALFETLALAYQYPKPGSTKALWEQVRDLPESRAKDLLERFLQAISELRLAEREELYTRTLELTPLTAPYIGYAVYGEDYRRGRLMADLNAAYAKLGIDMAGEIPDHLIPVLRYLAVAEAPLSELLQLLGPALHQILHTLKTLEPQNPYLLLLEATLEAVKPYTRPAVMPEQSTQLPTVMGSLMRNLPFWKGGNK</sequence>
<evidence type="ECO:0000313" key="2">
    <source>
        <dbReference type="Proteomes" id="UP000321197"/>
    </source>
</evidence>
<dbReference type="PANTHER" id="PTHR43680:SF2">
    <property type="entry name" value="NITRATE REDUCTASE MOLYBDENUM COFACTOR ASSEMBLY CHAPERONE NARJ"/>
    <property type="match status" value="1"/>
</dbReference>
<comment type="caution">
    <text evidence="1">The sequence shown here is derived from an EMBL/GenBank/DDBJ whole genome shotgun (WGS) entry which is preliminary data.</text>
</comment>
<dbReference type="GO" id="GO:0042128">
    <property type="term" value="P:nitrate assimilation"/>
    <property type="evidence" value="ECO:0007669"/>
    <property type="project" value="TreeGrafter"/>
</dbReference>